<dbReference type="GeneID" id="36516211"/>
<gene>
    <name evidence="2" type="ORF">B9G98_02463</name>
</gene>
<dbReference type="EMBL" id="NDIQ01000021">
    <property type="protein sequence ID" value="PRT54843.1"/>
    <property type="molecule type" value="Genomic_DNA"/>
</dbReference>
<reference evidence="2 3" key="1">
    <citation type="submission" date="2017-04" db="EMBL/GenBank/DDBJ databases">
        <title>Genome sequencing of [Candida] sorbophila.</title>
        <authorList>
            <person name="Ahn J.O."/>
        </authorList>
    </citation>
    <scope>NUCLEOTIDE SEQUENCE [LARGE SCALE GENOMIC DNA]</scope>
    <source>
        <strain evidence="2 3">DS02</strain>
    </source>
</reference>
<feature type="compositionally biased region" description="Low complexity" evidence="1">
    <location>
        <begin position="1"/>
        <end position="23"/>
    </location>
</feature>
<organism evidence="2 3">
    <name type="scientific">Wickerhamiella sorbophila</name>
    <dbReference type="NCBI Taxonomy" id="45607"/>
    <lineage>
        <taxon>Eukaryota</taxon>
        <taxon>Fungi</taxon>
        <taxon>Dikarya</taxon>
        <taxon>Ascomycota</taxon>
        <taxon>Saccharomycotina</taxon>
        <taxon>Dipodascomycetes</taxon>
        <taxon>Dipodascales</taxon>
        <taxon>Trichomonascaceae</taxon>
        <taxon>Wickerhamiella</taxon>
    </lineage>
</organism>
<accession>A0A2T0FIL6</accession>
<dbReference type="AlphaFoldDB" id="A0A2T0FIL6"/>
<name>A0A2T0FIL6_9ASCO</name>
<feature type="region of interest" description="Disordered" evidence="1">
    <location>
        <begin position="1"/>
        <end position="137"/>
    </location>
</feature>
<proteinExistence type="predicted"/>
<comment type="caution">
    <text evidence="2">The sequence shown here is derived from an EMBL/GenBank/DDBJ whole genome shotgun (WGS) entry which is preliminary data.</text>
</comment>
<keyword evidence="3" id="KW-1185">Reference proteome</keyword>
<feature type="compositionally biased region" description="Basic residues" evidence="1">
    <location>
        <begin position="53"/>
        <end position="66"/>
    </location>
</feature>
<dbReference type="RefSeq" id="XP_024664788.1">
    <property type="nucleotide sequence ID" value="XM_024809020.1"/>
</dbReference>
<sequence length="273" mass="28682">MVSSGASSSISSEASSDSISPAAKFVPIRPAFRPLLPKPSPATGSEPTVVLKSHSRSTPKLMKKRKSDTGPLANTVAPSSLVSKRRKSPPPSGLVDHSRPRRRNTSDSRSDDDDLSSKEGSASPIDSKGLVSPPLTASVSSSTLSMLSNNDDFDGLLYSAAAAKATLSGLSKTKPVLVPASPPCSEQSDIKNADVLLTSTTTLDAFMEPLHDLTLDTAHQSSLASPSEQFDALEGINFEDLDVGAFLVPDQTNDADANGFDPMEIFGPRLDIF</sequence>
<dbReference type="Proteomes" id="UP000238350">
    <property type="component" value="Unassembled WGS sequence"/>
</dbReference>
<evidence type="ECO:0000256" key="1">
    <source>
        <dbReference type="SAM" id="MobiDB-lite"/>
    </source>
</evidence>
<evidence type="ECO:0000313" key="2">
    <source>
        <dbReference type="EMBL" id="PRT54843.1"/>
    </source>
</evidence>
<protein>
    <submittedName>
        <fullName evidence="2">Uncharacterized protein</fullName>
    </submittedName>
</protein>
<evidence type="ECO:0000313" key="3">
    <source>
        <dbReference type="Proteomes" id="UP000238350"/>
    </source>
</evidence>